<reference evidence="3 6" key="2">
    <citation type="journal article" date="2018" name="Nat. Biotechnol.">
        <title>A standardized bacterial taxonomy based on genome phylogeny substantially revises the tree of life.</title>
        <authorList>
            <person name="Parks D.H."/>
            <person name="Chuvochina M."/>
            <person name="Waite D.W."/>
            <person name="Rinke C."/>
            <person name="Skarshewski A."/>
            <person name="Chaumeil P.A."/>
            <person name="Hugenholtz P."/>
        </authorList>
    </citation>
    <scope>NUCLEOTIDE SEQUENCE [LARGE SCALE GENOMIC DNA]</scope>
    <source>
        <strain evidence="3">UBA9152</strain>
    </source>
</reference>
<gene>
    <name evidence="3" type="ORF">DCP95_12700</name>
    <name evidence="4" type="ORF">RR49_02075</name>
</gene>
<dbReference type="Pfam" id="PF08818">
    <property type="entry name" value="DUF1801"/>
    <property type="match status" value="1"/>
</dbReference>
<dbReference type="STRING" id="400772.RR49_02075"/>
<organism evidence="4 5">
    <name type="scientific">Microbacterium ginsengisoli</name>
    <dbReference type="NCBI Taxonomy" id="400772"/>
    <lineage>
        <taxon>Bacteria</taxon>
        <taxon>Bacillati</taxon>
        <taxon>Actinomycetota</taxon>
        <taxon>Actinomycetes</taxon>
        <taxon>Micrococcales</taxon>
        <taxon>Microbacteriaceae</taxon>
        <taxon>Microbacterium</taxon>
    </lineage>
</organism>
<comment type="caution">
    <text evidence="4">The sequence shown here is derived from an EMBL/GenBank/DDBJ whole genome shotgun (WGS) entry which is preliminary data.</text>
</comment>
<accession>A0A0F0LSB9</accession>
<dbReference type="SUPFAM" id="SSF159888">
    <property type="entry name" value="YdhG-like"/>
    <property type="match status" value="1"/>
</dbReference>
<reference evidence="4 5" key="1">
    <citation type="submission" date="2015-02" db="EMBL/GenBank/DDBJ databases">
        <title>Draft genome sequences of ten Microbacterium spp. with emphasis on heavy metal contaminated environments.</title>
        <authorList>
            <person name="Corretto E."/>
        </authorList>
    </citation>
    <scope>NUCLEOTIDE SEQUENCE [LARGE SCALE GENOMIC DNA]</scope>
    <source>
        <strain evidence="4 5">DSM 18659</strain>
    </source>
</reference>
<evidence type="ECO:0000313" key="5">
    <source>
        <dbReference type="Proteomes" id="UP000033451"/>
    </source>
</evidence>
<evidence type="ECO:0000313" key="3">
    <source>
        <dbReference type="EMBL" id="HAN25403.1"/>
    </source>
</evidence>
<dbReference type="OrthoDB" id="32458at2"/>
<proteinExistence type="predicted"/>
<dbReference type="Proteomes" id="UP000033451">
    <property type="component" value="Unassembled WGS sequence"/>
</dbReference>
<feature type="domain" description="YdhG-like" evidence="2">
    <location>
        <begin position="55"/>
        <end position="146"/>
    </location>
</feature>
<name>A0A0F0LSB9_9MICO</name>
<feature type="compositionally biased region" description="Basic and acidic residues" evidence="1">
    <location>
        <begin position="10"/>
        <end position="23"/>
    </location>
</feature>
<protein>
    <submittedName>
        <fullName evidence="3">DUF1801 domain-containing protein</fullName>
    </submittedName>
</protein>
<evidence type="ECO:0000259" key="2">
    <source>
        <dbReference type="Pfam" id="PF08818"/>
    </source>
</evidence>
<dbReference type="AlphaFoldDB" id="A0A0F0LSB9"/>
<dbReference type="EMBL" id="DMNG01000221">
    <property type="protein sequence ID" value="HAN25403.1"/>
    <property type="molecule type" value="Genomic_DNA"/>
</dbReference>
<dbReference type="EMBL" id="JYIY01000076">
    <property type="protein sequence ID" value="KJL36028.1"/>
    <property type="molecule type" value="Genomic_DNA"/>
</dbReference>
<evidence type="ECO:0000313" key="6">
    <source>
        <dbReference type="Proteomes" id="UP000257479"/>
    </source>
</evidence>
<dbReference type="InterPro" id="IPR014922">
    <property type="entry name" value="YdhG-like"/>
</dbReference>
<sequence>MTPSDETFSAEERAAMKEAAAEKRTAAKRAKDADKAAAELQDVIDKIATFSDFDRPLAEKVHEIVTTVAPQLAPKLWYGMPSYANAEGKSVLFFKDAAKFKDHYATLGFQATAHLDEGTFWAKEFAITAIDDAVAAQIAELVRRAVS</sequence>
<evidence type="ECO:0000313" key="4">
    <source>
        <dbReference type="EMBL" id="KJL36028.1"/>
    </source>
</evidence>
<dbReference type="PATRIC" id="fig|400772.4.peg.2089"/>
<keyword evidence="5" id="KW-1185">Reference proteome</keyword>
<dbReference type="RefSeq" id="WP_045247980.1">
    <property type="nucleotide sequence ID" value="NZ_JBOFAV010000012.1"/>
</dbReference>
<evidence type="ECO:0000256" key="1">
    <source>
        <dbReference type="SAM" id="MobiDB-lite"/>
    </source>
</evidence>
<dbReference type="Proteomes" id="UP000257479">
    <property type="component" value="Unassembled WGS sequence"/>
</dbReference>
<feature type="region of interest" description="Disordered" evidence="1">
    <location>
        <begin position="1"/>
        <end position="23"/>
    </location>
</feature>